<evidence type="ECO:0000256" key="2">
    <source>
        <dbReference type="ARBA" id="ARBA00005003"/>
    </source>
</evidence>
<dbReference type="SMART" id="SM00116">
    <property type="entry name" value="CBS"/>
    <property type="match status" value="2"/>
</dbReference>
<dbReference type="PANTHER" id="PTHR10314">
    <property type="entry name" value="CYSTATHIONINE BETA-SYNTHASE"/>
    <property type="match status" value="1"/>
</dbReference>
<evidence type="ECO:0000256" key="7">
    <source>
        <dbReference type="ARBA" id="ARBA00022898"/>
    </source>
</evidence>
<dbReference type="InterPro" id="IPR005856">
    <property type="entry name" value="Cys_synth"/>
</dbReference>
<dbReference type="CDD" id="cd01561">
    <property type="entry name" value="CBS_like"/>
    <property type="match status" value="1"/>
</dbReference>
<dbReference type="SUPFAM" id="SSF53686">
    <property type="entry name" value="Tryptophan synthase beta subunit-like PLP-dependent enzymes"/>
    <property type="match status" value="1"/>
</dbReference>
<dbReference type="InterPro" id="IPR050214">
    <property type="entry name" value="Cys_Synth/Cystath_Beta-Synth"/>
</dbReference>
<evidence type="ECO:0000256" key="8">
    <source>
        <dbReference type="ARBA" id="ARBA00023122"/>
    </source>
</evidence>
<dbReference type="InterPro" id="IPR036052">
    <property type="entry name" value="TrpB-like_PALP_sf"/>
</dbReference>
<keyword evidence="6" id="KW-0808">Transferase</keyword>
<protein>
    <recommendedName>
        <fullName evidence="11">Cystathionine beta-synthase</fullName>
        <ecNumber evidence="4">4.2.1.22</ecNumber>
    </recommendedName>
    <alternativeName>
        <fullName evidence="12">Beta-thionase</fullName>
    </alternativeName>
    <alternativeName>
        <fullName evidence="13">Serine sulfhydrase</fullName>
    </alternativeName>
</protein>
<sequence>MQSPSIERSTQPEFCRDALAAIGNTPLVRLNSVTDGARCLVLAKVEYMNPGGSIKDRPAVAMLEAAEKAGLLKPGGTIVEPTSGNTGSGLAMAAAIRGYRCILVMPDKMSREKIDLLKAYGAEVVVTPTNVPSDSPESYYGVANRLSAEIAGAFQPNQFHNHHNPDAHYATTGPEIWEQTHGALTHFVAGIGTGGTISGTARYLKEQNPNIHVVGADPEGSIYSGDTPRSYAVEGIGMNYLPETVDLKVIDEMVRVSDRDSFLMARRITREEGLLVGGSSGTAAVAAIRLAQTLPDTAVVVVIFPDSGRGYMSKIFNDEWMIANGFLAEGKRRATVADLLRSKTPLPPMIVLDESETVQSALDILRKYEISQIPIMRGKEQIGSVNDVAVMQAVFDRSDIVHRQVSEVMGRPFPSLDSAEPLESAYKLLTLANHAIVVTDADEPVGVVTRQDIISFLSGSPEAAG</sequence>
<dbReference type="InterPro" id="IPR001216">
    <property type="entry name" value="P-phosphate_BS"/>
</dbReference>
<name>E6PC07_9ZZZZ</name>
<dbReference type="InterPro" id="IPR005857">
    <property type="entry name" value="Cysta_beta_synth"/>
</dbReference>
<dbReference type="GO" id="GO:0004122">
    <property type="term" value="F:cystathionine beta-synthase activity"/>
    <property type="evidence" value="ECO:0007669"/>
    <property type="project" value="UniProtKB-EC"/>
</dbReference>
<evidence type="ECO:0000256" key="12">
    <source>
        <dbReference type="ARBA" id="ARBA00030337"/>
    </source>
</evidence>
<dbReference type="GO" id="GO:0005737">
    <property type="term" value="C:cytoplasm"/>
    <property type="evidence" value="ECO:0007669"/>
    <property type="project" value="InterPro"/>
</dbReference>
<dbReference type="InterPro" id="IPR046342">
    <property type="entry name" value="CBS_dom_sf"/>
</dbReference>
<comment type="pathway">
    <text evidence="2">Amino-acid biosynthesis; L-cysteine biosynthesis; L-cysteine from L-homocysteine and L-serine: step 1/2.</text>
</comment>
<dbReference type="AlphaFoldDB" id="E6PC07"/>
<dbReference type="GO" id="GO:0019343">
    <property type="term" value="P:cysteine biosynthetic process via cystathionine"/>
    <property type="evidence" value="ECO:0007669"/>
    <property type="project" value="InterPro"/>
</dbReference>
<comment type="caution">
    <text evidence="16">The sequence shown here is derived from an EMBL/GenBank/DDBJ whole genome shotgun (WGS) entry which is preliminary data.</text>
</comment>
<proteinExistence type="inferred from homology"/>
<dbReference type="SUPFAM" id="SSF54631">
    <property type="entry name" value="CBS-domain pair"/>
    <property type="match status" value="1"/>
</dbReference>
<dbReference type="PROSITE" id="PS51371">
    <property type="entry name" value="CBS"/>
    <property type="match status" value="2"/>
</dbReference>
<evidence type="ECO:0000256" key="3">
    <source>
        <dbReference type="ARBA" id="ARBA00007103"/>
    </source>
</evidence>
<evidence type="ECO:0000259" key="15">
    <source>
        <dbReference type="PROSITE" id="PS51371"/>
    </source>
</evidence>
<evidence type="ECO:0000256" key="6">
    <source>
        <dbReference type="ARBA" id="ARBA00022679"/>
    </source>
</evidence>
<comment type="similarity">
    <text evidence="3">Belongs to the cysteine synthase/cystathionine beta-synthase family.</text>
</comment>
<organism evidence="16">
    <name type="scientific">mine drainage metagenome</name>
    <dbReference type="NCBI Taxonomy" id="410659"/>
    <lineage>
        <taxon>unclassified sequences</taxon>
        <taxon>metagenomes</taxon>
        <taxon>ecological metagenomes</taxon>
    </lineage>
</organism>
<feature type="domain" description="CBS" evidence="15">
    <location>
        <begin position="409"/>
        <end position="464"/>
    </location>
</feature>
<dbReference type="NCBIfam" id="TIGR01136">
    <property type="entry name" value="cysKM"/>
    <property type="match status" value="1"/>
</dbReference>
<feature type="domain" description="CBS" evidence="15">
    <location>
        <begin position="345"/>
        <end position="400"/>
    </location>
</feature>
<dbReference type="InterPro" id="IPR001926">
    <property type="entry name" value="TrpB-like_PALP"/>
</dbReference>
<evidence type="ECO:0000256" key="5">
    <source>
        <dbReference type="ARBA" id="ARBA00022605"/>
    </source>
</evidence>
<comment type="cofactor">
    <cofactor evidence="1">
        <name>pyridoxal 5'-phosphate</name>
        <dbReference type="ChEBI" id="CHEBI:597326"/>
    </cofactor>
</comment>
<dbReference type="Pfam" id="PF00571">
    <property type="entry name" value="CBS"/>
    <property type="match status" value="2"/>
</dbReference>
<dbReference type="Pfam" id="PF00291">
    <property type="entry name" value="PALP"/>
    <property type="match status" value="1"/>
</dbReference>
<dbReference type="EC" id="4.2.1.22" evidence="4"/>
<dbReference type="GO" id="GO:0006535">
    <property type="term" value="P:cysteine biosynthetic process from serine"/>
    <property type="evidence" value="ECO:0007669"/>
    <property type="project" value="InterPro"/>
</dbReference>
<keyword evidence="5" id="KW-0028">Amino-acid biosynthesis</keyword>
<dbReference type="NCBIfam" id="TIGR01137">
    <property type="entry name" value="cysta_beta"/>
    <property type="match status" value="1"/>
</dbReference>
<evidence type="ECO:0000256" key="1">
    <source>
        <dbReference type="ARBA" id="ARBA00001933"/>
    </source>
</evidence>
<evidence type="ECO:0000256" key="4">
    <source>
        <dbReference type="ARBA" id="ARBA00012041"/>
    </source>
</evidence>
<dbReference type="InterPro" id="IPR000644">
    <property type="entry name" value="CBS_dom"/>
</dbReference>
<comment type="catalytic activity">
    <reaction evidence="14">
        <text>L-homocysteine + L-serine = L,L-cystathionine + H2O</text>
        <dbReference type="Rhea" id="RHEA:10112"/>
        <dbReference type="ChEBI" id="CHEBI:15377"/>
        <dbReference type="ChEBI" id="CHEBI:33384"/>
        <dbReference type="ChEBI" id="CHEBI:58161"/>
        <dbReference type="ChEBI" id="CHEBI:58199"/>
        <dbReference type="EC" id="4.2.1.22"/>
    </reaction>
</comment>
<accession>E6PC07</accession>
<gene>
    <name evidence="16" type="ORF">CARN1_1877</name>
</gene>
<evidence type="ECO:0000313" key="16">
    <source>
        <dbReference type="EMBL" id="CBH73990.1"/>
    </source>
</evidence>
<evidence type="ECO:0000256" key="9">
    <source>
        <dbReference type="ARBA" id="ARBA00023192"/>
    </source>
</evidence>
<dbReference type="UniPathway" id="UPA00136">
    <property type="reaction ID" value="UER00201"/>
</dbReference>
<dbReference type="EMBL" id="CABL01000001">
    <property type="protein sequence ID" value="CBH73990.1"/>
    <property type="molecule type" value="Genomic_DNA"/>
</dbReference>
<evidence type="ECO:0000256" key="14">
    <source>
        <dbReference type="ARBA" id="ARBA00047490"/>
    </source>
</evidence>
<dbReference type="Gene3D" id="3.10.580.10">
    <property type="entry name" value="CBS-domain"/>
    <property type="match status" value="1"/>
</dbReference>
<dbReference type="GO" id="GO:0004124">
    <property type="term" value="F:cysteine synthase activity"/>
    <property type="evidence" value="ECO:0007669"/>
    <property type="project" value="InterPro"/>
</dbReference>
<keyword evidence="10 16" id="KW-0456">Lyase</keyword>
<reference evidence="16" key="1">
    <citation type="submission" date="2009-10" db="EMBL/GenBank/DDBJ databases">
        <title>Diversity of trophic interactions inside an arsenic-rich microbial ecosystem.</title>
        <authorList>
            <person name="Bertin P.N."/>
            <person name="Heinrich-Salmeron A."/>
            <person name="Pelletier E."/>
            <person name="Goulhen-Chollet F."/>
            <person name="Arsene-Ploetze F."/>
            <person name="Gallien S."/>
            <person name="Calteau A."/>
            <person name="Vallenet D."/>
            <person name="Casiot C."/>
            <person name="Chane-Woon-Ming B."/>
            <person name="Giloteaux L."/>
            <person name="Barakat M."/>
            <person name="Bonnefoy V."/>
            <person name="Bruneel O."/>
            <person name="Chandler M."/>
            <person name="Cleiss J."/>
            <person name="Duran R."/>
            <person name="Elbaz-Poulichet F."/>
            <person name="Fonknechten N."/>
            <person name="Lauga B."/>
            <person name="Mornico D."/>
            <person name="Ortet P."/>
            <person name="Schaeffer C."/>
            <person name="Siguier P."/>
            <person name="Alexander Thil Smith A."/>
            <person name="Van Dorsselaer A."/>
            <person name="Weissenbach J."/>
            <person name="Medigue C."/>
            <person name="Le Paslier D."/>
        </authorList>
    </citation>
    <scope>NUCLEOTIDE SEQUENCE</scope>
</reference>
<evidence type="ECO:0000256" key="13">
    <source>
        <dbReference type="ARBA" id="ARBA00031579"/>
    </source>
</evidence>
<evidence type="ECO:0000256" key="11">
    <source>
        <dbReference type="ARBA" id="ARBA00026192"/>
    </source>
</evidence>
<dbReference type="FunFam" id="3.40.50.1100:FF:000118">
    <property type="entry name" value="Related to CYS4-cystathionine beta-synthase"/>
    <property type="match status" value="1"/>
</dbReference>
<keyword evidence="9" id="KW-0198">Cysteine biosynthesis</keyword>
<dbReference type="Gene3D" id="3.40.50.1100">
    <property type="match status" value="2"/>
</dbReference>
<keyword evidence="7" id="KW-0663">Pyridoxal phosphate</keyword>
<dbReference type="PROSITE" id="PS00901">
    <property type="entry name" value="CYS_SYNTHASE"/>
    <property type="match status" value="1"/>
</dbReference>
<keyword evidence="8" id="KW-0129">CBS domain</keyword>
<evidence type="ECO:0000256" key="10">
    <source>
        <dbReference type="ARBA" id="ARBA00023239"/>
    </source>
</evidence>
<dbReference type="FunFam" id="3.40.50.1100:FF:000003">
    <property type="entry name" value="Cystathionine beta-synthase"/>
    <property type="match status" value="1"/>
</dbReference>